<reference evidence="2 3" key="1">
    <citation type="journal article" date="2017" name="Int. J. Parasitol.">
        <title>The genome of the protozoan parasite Cystoisospora suis and a reverse vaccinology approach to identify vaccine candidates.</title>
        <authorList>
            <person name="Palmieri N."/>
            <person name="Shrestha A."/>
            <person name="Ruttkowski B."/>
            <person name="Beck T."/>
            <person name="Vogl C."/>
            <person name="Tomley F."/>
            <person name="Blake D.P."/>
            <person name="Joachim A."/>
        </authorList>
    </citation>
    <scope>NUCLEOTIDE SEQUENCE [LARGE SCALE GENOMIC DNA]</scope>
    <source>
        <strain evidence="2 3">Wien I</strain>
    </source>
</reference>
<dbReference type="AlphaFoldDB" id="A0A2C6KVH7"/>
<name>A0A2C6KVH7_9APIC</name>
<proteinExistence type="predicted"/>
<feature type="compositionally biased region" description="Polar residues" evidence="1">
    <location>
        <begin position="356"/>
        <end position="370"/>
    </location>
</feature>
<evidence type="ECO:0000313" key="2">
    <source>
        <dbReference type="EMBL" id="PHJ21217.1"/>
    </source>
</evidence>
<evidence type="ECO:0000313" key="3">
    <source>
        <dbReference type="Proteomes" id="UP000221165"/>
    </source>
</evidence>
<dbReference type="RefSeq" id="XP_067922901.1">
    <property type="nucleotide sequence ID" value="XM_068065116.1"/>
</dbReference>
<dbReference type="EMBL" id="MIGC01002365">
    <property type="protein sequence ID" value="PHJ21217.1"/>
    <property type="molecule type" value="Genomic_DNA"/>
</dbReference>
<feature type="region of interest" description="Disordered" evidence="1">
    <location>
        <begin position="481"/>
        <end position="581"/>
    </location>
</feature>
<dbReference type="GeneID" id="94428327"/>
<keyword evidence="3" id="KW-1185">Reference proteome</keyword>
<feature type="compositionally biased region" description="Polar residues" evidence="1">
    <location>
        <begin position="483"/>
        <end position="496"/>
    </location>
</feature>
<evidence type="ECO:0000256" key="1">
    <source>
        <dbReference type="SAM" id="MobiDB-lite"/>
    </source>
</evidence>
<feature type="compositionally biased region" description="Polar residues" evidence="1">
    <location>
        <begin position="257"/>
        <end position="271"/>
    </location>
</feature>
<dbReference type="OrthoDB" id="332951at2759"/>
<dbReference type="Proteomes" id="UP000221165">
    <property type="component" value="Unassembled WGS sequence"/>
</dbReference>
<feature type="compositionally biased region" description="Basic and acidic residues" evidence="1">
    <location>
        <begin position="549"/>
        <end position="559"/>
    </location>
</feature>
<feature type="region of interest" description="Disordered" evidence="1">
    <location>
        <begin position="349"/>
        <end position="376"/>
    </location>
</feature>
<dbReference type="VEuPathDB" id="ToxoDB:CSUI_004935"/>
<gene>
    <name evidence="2" type="ORF">CSUI_004935</name>
</gene>
<protein>
    <submittedName>
        <fullName evidence="2">Uncharacterized protein</fullName>
    </submittedName>
</protein>
<feature type="region of interest" description="Disordered" evidence="1">
    <location>
        <begin position="257"/>
        <end position="279"/>
    </location>
</feature>
<feature type="compositionally biased region" description="Polar residues" evidence="1">
    <location>
        <begin position="58"/>
        <end position="68"/>
    </location>
</feature>
<organism evidence="2 3">
    <name type="scientific">Cystoisospora suis</name>
    <dbReference type="NCBI Taxonomy" id="483139"/>
    <lineage>
        <taxon>Eukaryota</taxon>
        <taxon>Sar</taxon>
        <taxon>Alveolata</taxon>
        <taxon>Apicomplexa</taxon>
        <taxon>Conoidasida</taxon>
        <taxon>Coccidia</taxon>
        <taxon>Eucoccidiorida</taxon>
        <taxon>Eimeriorina</taxon>
        <taxon>Sarcocystidae</taxon>
        <taxon>Cystoisospora</taxon>
    </lineage>
</organism>
<feature type="region of interest" description="Disordered" evidence="1">
    <location>
        <begin position="167"/>
        <end position="219"/>
    </location>
</feature>
<sequence length="934" mass="99298">MARTRTTNKTALTPWRIASFALGVLAVQLVVSHGNRVAESETLIVEGLKDEDLRGVIPTSNSTANPTGFQKDPDEGTSKTSSQLHYPRDPAISVSEPGTFYGRMLQAVSTFFSDPEGEADDDTGFLSKRRKSFLQPARQPQVESLDLQDPEASSDLLATYQGIHRLDLPSNAGIDPPPSAPEEQEPVPAEDVSPPTSPPHPSLDNGLSQTKSPRPGLIDWGKSAWDSIASYLSPATGRAGAVTSASNEETTNYLRQQSRFSAPLSDATNQDGPLPDDRRLPAAASEWEAKARSVIDLLSQATDVFSPSSRAAVPGLSTALPPSGQQPMSLPGAAKTVVDAVSRAADLSDYVGRGPTRSSQRLTSSGSTHSGKPHISLDTLRHTDGIGKTFAQGVDVGGAVVDVLTSTQELQQALRDLDVVGLALPGRSQQHGAQTRGLNMGPLMSAATAIQRFANWSTAVDRAIDTGRDFTQTVSDAVRALRTQPQLEGHATSNSYVEELGRGSGSSAPMGHRAEQSPTESLADARHAQLKAEAVPEDQGLTSQASRTTVHESSHHESRPASGDSLALASRSRPDSETSVQDSAIARQLLQGPSATGRPLRILEKSAAVMEDVAGALERTSSPTRSSAGGSGEYVVSLARDLYKLASFLFEIMDVTVSVADESMDAVQLHKLVDSYQSLAEDGSLAAIGVKPGKVPWKDLGMPTVSCLKKGMTCCIPAAAVSDWKTRPVFLQNEKRRECKANFVTRTSMLCATTPFENSKCGIIHTSTADFNKYATVLPVAGFSSTALCECEMPRKRTAEGLSPVKGSASWTAAGKAVTRDLLKEAKEGWHLIKGISKTGNQVLDIVDHTLNPHRSAITGMADVMTKLVVNQQLQKIAETADPRSAVFPSISVELLPKVPLLHSLPSLPALPGLPVFTPLSRTLSGDVRNDAKH</sequence>
<accession>A0A2C6KVH7</accession>
<comment type="caution">
    <text evidence="2">The sequence shown here is derived from an EMBL/GenBank/DDBJ whole genome shotgun (WGS) entry which is preliminary data.</text>
</comment>
<feature type="region of interest" description="Disordered" evidence="1">
    <location>
        <begin position="55"/>
        <end position="91"/>
    </location>
</feature>